<proteinExistence type="predicted"/>
<organism evidence="1 2">
    <name type="scientific">Aspergillus coremiiformis</name>
    <dbReference type="NCBI Taxonomy" id="138285"/>
    <lineage>
        <taxon>Eukaryota</taxon>
        <taxon>Fungi</taxon>
        <taxon>Dikarya</taxon>
        <taxon>Ascomycota</taxon>
        <taxon>Pezizomycotina</taxon>
        <taxon>Eurotiomycetes</taxon>
        <taxon>Eurotiomycetidae</taxon>
        <taxon>Eurotiales</taxon>
        <taxon>Aspergillaceae</taxon>
        <taxon>Aspergillus</taxon>
        <taxon>Aspergillus subgen. Circumdati</taxon>
    </lineage>
</organism>
<evidence type="ECO:0000313" key="2">
    <source>
        <dbReference type="Proteomes" id="UP000327118"/>
    </source>
</evidence>
<sequence>MMNGDSLLPMWSSYLPSAFLISFIFLVLISCSSFCVLPFPVAGLVFSQCSTASQGFRLTCCNHRTLYIYCLLVKTIE</sequence>
<reference evidence="2" key="1">
    <citation type="submission" date="2019-04" db="EMBL/GenBank/DDBJ databases">
        <title>Friends and foes A comparative genomics studyof 23 Aspergillus species from section Flavi.</title>
        <authorList>
            <consortium name="DOE Joint Genome Institute"/>
            <person name="Kjaerbolling I."/>
            <person name="Vesth T."/>
            <person name="Frisvad J.C."/>
            <person name="Nybo J.L."/>
            <person name="Theobald S."/>
            <person name="Kildgaard S."/>
            <person name="Isbrandt T."/>
            <person name="Kuo A."/>
            <person name="Sato A."/>
            <person name="Lyhne E.K."/>
            <person name="Kogle M.E."/>
            <person name="Wiebenga A."/>
            <person name="Kun R.S."/>
            <person name="Lubbers R.J."/>
            <person name="Makela M.R."/>
            <person name="Barry K."/>
            <person name="Chovatia M."/>
            <person name="Clum A."/>
            <person name="Daum C."/>
            <person name="Haridas S."/>
            <person name="He G."/>
            <person name="LaButti K."/>
            <person name="Lipzen A."/>
            <person name="Mondo S."/>
            <person name="Riley R."/>
            <person name="Salamov A."/>
            <person name="Simmons B.A."/>
            <person name="Magnuson J.K."/>
            <person name="Henrissat B."/>
            <person name="Mortensen U.H."/>
            <person name="Larsen T.O."/>
            <person name="Devries R.P."/>
            <person name="Grigoriev I.V."/>
            <person name="Machida M."/>
            <person name="Baker S.E."/>
            <person name="Andersen M.R."/>
        </authorList>
    </citation>
    <scope>NUCLEOTIDE SEQUENCE [LARGE SCALE GENOMIC DNA]</scope>
    <source>
        <strain evidence="2">CBS 553.77</strain>
    </source>
</reference>
<dbReference type="EMBL" id="ML739076">
    <property type="protein sequence ID" value="KAE8354248.1"/>
    <property type="molecule type" value="Genomic_DNA"/>
</dbReference>
<accession>A0A5N6Z9Z1</accession>
<name>A0A5N6Z9Z1_9EURO</name>
<gene>
    <name evidence="1" type="ORF">BDV28DRAFT_131346</name>
</gene>
<dbReference type="Proteomes" id="UP000327118">
    <property type="component" value="Unassembled WGS sequence"/>
</dbReference>
<protein>
    <submittedName>
        <fullName evidence="1">Uncharacterized protein</fullName>
    </submittedName>
</protein>
<evidence type="ECO:0000313" key="1">
    <source>
        <dbReference type="EMBL" id="KAE8354248.1"/>
    </source>
</evidence>
<keyword evidence="2" id="KW-1185">Reference proteome</keyword>
<dbReference type="AlphaFoldDB" id="A0A5N6Z9Z1"/>